<gene>
    <name evidence="5" type="ORF">FAZ98_13305</name>
</gene>
<dbReference type="InterPro" id="IPR029000">
    <property type="entry name" value="Cyclophilin-like_dom_sf"/>
</dbReference>
<name>A0A7Z2GJ14_9BURK</name>
<accession>A0A7Z2GJ14</accession>
<evidence type="ECO:0000256" key="1">
    <source>
        <dbReference type="ARBA" id="ARBA00022741"/>
    </source>
</evidence>
<dbReference type="InterPro" id="IPR052708">
    <property type="entry name" value="PxpC"/>
</dbReference>
<evidence type="ECO:0000256" key="2">
    <source>
        <dbReference type="ARBA" id="ARBA00022801"/>
    </source>
</evidence>
<dbReference type="PANTHER" id="PTHR43309:SF3">
    <property type="entry name" value="5-OXOPROLINASE SUBUNIT C"/>
    <property type="match status" value="1"/>
</dbReference>
<dbReference type="OrthoDB" id="9768696at2"/>
<dbReference type="RefSeq" id="WP_158951628.1">
    <property type="nucleotide sequence ID" value="NZ_CP046913.1"/>
</dbReference>
<dbReference type="GO" id="GO:0005524">
    <property type="term" value="F:ATP binding"/>
    <property type="evidence" value="ECO:0007669"/>
    <property type="project" value="UniProtKB-KW"/>
</dbReference>
<protein>
    <submittedName>
        <fullName evidence="5">5-oxoprolinase/urea amidolyase family protein</fullName>
    </submittedName>
</protein>
<dbReference type="Gene3D" id="2.40.100.10">
    <property type="entry name" value="Cyclophilin-like"/>
    <property type="match status" value="1"/>
</dbReference>
<evidence type="ECO:0000313" key="6">
    <source>
        <dbReference type="Proteomes" id="UP000433577"/>
    </source>
</evidence>
<dbReference type="AlphaFoldDB" id="A0A7Z2GJ14"/>
<evidence type="ECO:0000259" key="4">
    <source>
        <dbReference type="SMART" id="SM00797"/>
    </source>
</evidence>
<sequence>MIEVVRAGLLTTVQDLGRPGFRHLGVATGGALDTLALEVGNRLVGNRPDAAGLEITFGPVALRFARATRVAITGTEFGATLGGKAVWSWWSLPVAAGEELVLHGAKRGMRGYVCVAGGIDVLPMLGSRSTDLAAGFGGLAGRALKDGDRLAIGASFAPAVRPGGRERAALDALAPAFGVKAPAWCNFVLAEEAHGLERRRGRHPEGAAWAPPVRVLRGPEYDSFTPEAQQAFWHDEWQLTPNSNRMGFRLTGTALARSDSADLLSHAVLPGTIQVPPSGQPIVLMSDAQTTGGYPKIGAVIRADLWKLAQVRLTGGVRFVETTPAVARAALEEERAYLRQIDTAIAMHDERYASRRAVSVAVSKPAAAMAHGAPGETSGT</sequence>
<dbReference type="Pfam" id="PF02626">
    <property type="entry name" value="CT_A_B"/>
    <property type="match status" value="1"/>
</dbReference>
<organism evidence="5 6">
    <name type="scientific">Paraburkholderia acidisoli</name>
    <dbReference type="NCBI Taxonomy" id="2571748"/>
    <lineage>
        <taxon>Bacteria</taxon>
        <taxon>Pseudomonadati</taxon>
        <taxon>Pseudomonadota</taxon>
        <taxon>Betaproteobacteria</taxon>
        <taxon>Burkholderiales</taxon>
        <taxon>Burkholderiaceae</taxon>
        <taxon>Paraburkholderia</taxon>
    </lineage>
</organism>
<keyword evidence="6" id="KW-1185">Reference proteome</keyword>
<evidence type="ECO:0000256" key="3">
    <source>
        <dbReference type="ARBA" id="ARBA00022840"/>
    </source>
</evidence>
<keyword evidence="2" id="KW-0378">Hydrolase</keyword>
<dbReference type="EMBL" id="CP046913">
    <property type="protein sequence ID" value="QGZ62623.1"/>
    <property type="molecule type" value="Genomic_DNA"/>
</dbReference>
<feature type="domain" description="Carboxyltransferase" evidence="4">
    <location>
        <begin position="23"/>
        <end position="337"/>
    </location>
</feature>
<proteinExistence type="predicted"/>
<dbReference type="KEGG" id="pacs:FAZ98_13305"/>
<keyword evidence="5" id="KW-0456">Lyase</keyword>
<reference evidence="5 6" key="1">
    <citation type="submission" date="2019-12" db="EMBL/GenBank/DDBJ databases">
        <title>Paraburkholderia acidiphila 7Q-K02 sp. nov and Paraburkholderia acidisoli DHF22 sp. nov., two strains isolated from forest soil.</title>
        <authorList>
            <person name="Gao Z."/>
            <person name="Qiu L."/>
        </authorList>
    </citation>
    <scope>NUCLEOTIDE SEQUENCE [LARGE SCALE GENOMIC DNA]</scope>
    <source>
        <strain evidence="5 6">DHF22</strain>
    </source>
</reference>
<evidence type="ECO:0000313" key="5">
    <source>
        <dbReference type="EMBL" id="QGZ62623.1"/>
    </source>
</evidence>
<dbReference type="InterPro" id="IPR003778">
    <property type="entry name" value="CT_A_B"/>
</dbReference>
<keyword evidence="3" id="KW-0067">ATP-binding</keyword>
<dbReference type="SUPFAM" id="SSF50891">
    <property type="entry name" value="Cyclophilin-like"/>
    <property type="match status" value="1"/>
</dbReference>
<dbReference type="NCBIfam" id="TIGR00724">
    <property type="entry name" value="urea_amlyse_rel"/>
    <property type="match status" value="1"/>
</dbReference>
<dbReference type="SMART" id="SM00797">
    <property type="entry name" value="AHS2"/>
    <property type="match status" value="1"/>
</dbReference>
<dbReference type="Proteomes" id="UP000433577">
    <property type="component" value="Chromosome 1"/>
</dbReference>
<dbReference type="GO" id="GO:0016829">
    <property type="term" value="F:lyase activity"/>
    <property type="evidence" value="ECO:0007669"/>
    <property type="project" value="UniProtKB-KW"/>
</dbReference>
<dbReference type="GO" id="GO:0016787">
    <property type="term" value="F:hydrolase activity"/>
    <property type="evidence" value="ECO:0007669"/>
    <property type="project" value="UniProtKB-KW"/>
</dbReference>
<keyword evidence="1" id="KW-0547">Nucleotide-binding</keyword>
<dbReference type="PANTHER" id="PTHR43309">
    <property type="entry name" value="5-OXOPROLINASE SUBUNIT C"/>
    <property type="match status" value="1"/>
</dbReference>